<dbReference type="AlphaFoldDB" id="A0A3M8F7U4"/>
<comment type="caution">
    <text evidence="3">The sequence shown here is derived from an EMBL/GenBank/DDBJ whole genome shotgun (WGS) entry which is preliminary data.</text>
</comment>
<feature type="chain" id="PRO_5043184556" description="AMIN-like domain-containing protein" evidence="1">
    <location>
        <begin position="29"/>
        <end position="181"/>
    </location>
</feature>
<dbReference type="InterPro" id="IPR056303">
    <property type="entry name" value="AMIN-like"/>
</dbReference>
<keyword evidence="1" id="KW-0732">Signal</keyword>
<name>A0A3M8F7U4_9ACTN</name>
<accession>A0A3M8F7U4</accession>
<sequence length="181" mass="19424">MRRLSGTLAALILAVAGLAAATAPAAGAAPTAAENCSVTWGSMVKAEWDSDYRPLVGIRSGRHDCYDRLVFDIDGTAADRIGYYVHYVSQLRQDGSGDLIPVKGGAILEVVAFAPAYDPETMEPTLPETKVKVDGYRTFRDVVVAGSFEGQTQVGLGVRARLPFRVFQTGNHLVVDVAHTW</sequence>
<organism evidence="3 4">
    <name type="scientific">Streptomyces xinghaiensis</name>
    <dbReference type="NCBI Taxonomy" id="1038928"/>
    <lineage>
        <taxon>Bacteria</taxon>
        <taxon>Bacillati</taxon>
        <taxon>Actinomycetota</taxon>
        <taxon>Actinomycetes</taxon>
        <taxon>Kitasatosporales</taxon>
        <taxon>Streptomycetaceae</taxon>
        <taxon>Streptomyces</taxon>
    </lineage>
</organism>
<dbReference type="RefSeq" id="WP_050364345.1">
    <property type="nucleotide sequence ID" value="NZ_CP134822.1"/>
</dbReference>
<dbReference type="Proteomes" id="UP000028058">
    <property type="component" value="Unassembled WGS sequence"/>
</dbReference>
<proteinExistence type="predicted"/>
<evidence type="ECO:0000259" key="2">
    <source>
        <dbReference type="Pfam" id="PF24837"/>
    </source>
</evidence>
<dbReference type="Pfam" id="PF24837">
    <property type="entry name" value="AMIN-like"/>
    <property type="match status" value="1"/>
</dbReference>
<dbReference type="OrthoDB" id="3393679at2"/>
<evidence type="ECO:0000313" key="4">
    <source>
        <dbReference type="Proteomes" id="UP000028058"/>
    </source>
</evidence>
<reference evidence="3 4" key="1">
    <citation type="journal article" date="2014" name="Genome Announc.">
        <title>Draft Genome Sequence of Streptomyces fradiae ATCC 19609, a Strain Highly Sensitive to Antibiotics.</title>
        <authorList>
            <person name="Bekker O.B."/>
            <person name="Klimina K.M."/>
            <person name="Vatlin A.A."/>
            <person name="Zakharevich N.V."/>
            <person name="Kasianov A.S."/>
            <person name="Danilenko V.N."/>
        </authorList>
    </citation>
    <scope>NUCLEOTIDE SEQUENCE [LARGE SCALE GENOMIC DNA]</scope>
    <source>
        <strain evidence="3 4">ATCC 19609</strain>
    </source>
</reference>
<evidence type="ECO:0000256" key="1">
    <source>
        <dbReference type="SAM" id="SignalP"/>
    </source>
</evidence>
<gene>
    <name evidence="3" type="ORF">SFRA_011005</name>
</gene>
<evidence type="ECO:0000313" key="3">
    <source>
        <dbReference type="EMBL" id="RKM96571.1"/>
    </source>
</evidence>
<dbReference type="EMBL" id="JNAD02000004">
    <property type="protein sequence ID" value="RKM96571.1"/>
    <property type="molecule type" value="Genomic_DNA"/>
</dbReference>
<feature type="domain" description="AMIN-like" evidence="2">
    <location>
        <begin position="54"/>
        <end position="179"/>
    </location>
</feature>
<keyword evidence="4" id="KW-1185">Reference proteome</keyword>
<protein>
    <recommendedName>
        <fullName evidence="2">AMIN-like domain-containing protein</fullName>
    </recommendedName>
</protein>
<feature type="signal peptide" evidence="1">
    <location>
        <begin position="1"/>
        <end position="28"/>
    </location>
</feature>